<comment type="caution">
    <text evidence="3">The sequence shown here is derived from an EMBL/GenBank/DDBJ whole genome shotgun (WGS) entry which is preliminary data.</text>
</comment>
<feature type="compositionally biased region" description="Low complexity" evidence="1">
    <location>
        <begin position="36"/>
        <end position="48"/>
    </location>
</feature>
<keyword evidence="2" id="KW-0732">Signal</keyword>
<evidence type="ECO:0000313" key="3">
    <source>
        <dbReference type="EMBL" id="MFE9171431.1"/>
    </source>
</evidence>
<feature type="signal peptide" evidence="2">
    <location>
        <begin position="1"/>
        <end position="19"/>
    </location>
</feature>
<keyword evidence="4" id="KW-1185">Reference proteome</keyword>
<feature type="region of interest" description="Disordered" evidence="1">
    <location>
        <begin position="25"/>
        <end position="55"/>
    </location>
</feature>
<reference evidence="3 4" key="1">
    <citation type="submission" date="2024-10" db="EMBL/GenBank/DDBJ databases">
        <title>The Natural Products Discovery Center: Release of the First 8490 Sequenced Strains for Exploring Actinobacteria Biosynthetic Diversity.</title>
        <authorList>
            <person name="Kalkreuter E."/>
            <person name="Kautsar S.A."/>
            <person name="Yang D."/>
            <person name="Bader C.D."/>
            <person name="Teijaro C.N."/>
            <person name="Fluegel L."/>
            <person name="Davis C.M."/>
            <person name="Simpson J.R."/>
            <person name="Lauterbach L."/>
            <person name="Steele A.D."/>
            <person name="Gui C."/>
            <person name="Meng S."/>
            <person name="Li G."/>
            <person name="Viehrig K."/>
            <person name="Ye F."/>
            <person name="Su P."/>
            <person name="Kiefer A.F."/>
            <person name="Nichols A."/>
            <person name="Cepeda A.J."/>
            <person name="Yan W."/>
            <person name="Fan B."/>
            <person name="Jiang Y."/>
            <person name="Adhikari A."/>
            <person name="Zheng C.-J."/>
            <person name="Schuster L."/>
            <person name="Cowan T.M."/>
            <person name="Smanski M.J."/>
            <person name="Chevrette M.G."/>
            <person name="De Carvalho L.P.S."/>
            <person name="Shen B."/>
        </authorList>
    </citation>
    <scope>NUCLEOTIDE SEQUENCE [LARGE SCALE GENOMIC DNA]</scope>
    <source>
        <strain evidence="3 4">NPDC007147</strain>
    </source>
</reference>
<evidence type="ECO:0000256" key="1">
    <source>
        <dbReference type="SAM" id="MobiDB-lite"/>
    </source>
</evidence>
<dbReference type="PROSITE" id="PS51257">
    <property type="entry name" value="PROKAR_LIPOPROTEIN"/>
    <property type="match status" value="1"/>
</dbReference>
<organism evidence="3 4">
    <name type="scientific">Streptomyces kebangsaanensis</name>
    <dbReference type="NCBI Taxonomy" id="864058"/>
    <lineage>
        <taxon>Bacteria</taxon>
        <taxon>Bacillati</taxon>
        <taxon>Actinomycetota</taxon>
        <taxon>Actinomycetes</taxon>
        <taxon>Kitasatosporales</taxon>
        <taxon>Streptomycetaceae</taxon>
        <taxon>Streptomyces</taxon>
    </lineage>
</organism>
<feature type="region of interest" description="Disordered" evidence="1">
    <location>
        <begin position="237"/>
        <end position="261"/>
    </location>
</feature>
<proteinExistence type="predicted"/>
<dbReference type="RefSeq" id="WP_388348310.1">
    <property type="nucleotide sequence ID" value="NZ_JBIAFJ010000015.1"/>
</dbReference>
<feature type="compositionally biased region" description="Basic and acidic residues" evidence="1">
    <location>
        <begin position="251"/>
        <end position="261"/>
    </location>
</feature>
<gene>
    <name evidence="3" type="ORF">ACFYNZ_18225</name>
</gene>
<dbReference type="EMBL" id="JBIAFJ010000015">
    <property type="protein sequence ID" value="MFE9171431.1"/>
    <property type="molecule type" value="Genomic_DNA"/>
</dbReference>
<dbReference type="InterPro" id="IPR029046">
    <property type="entry name" value="LolA/LolB/LppX"/>
</dbReference>
<sequence length="261" mass="27686">MRRTTALCLLAATASLALTACGSGKPEAAGGDGKDTAAPASKSAPSTAEQTPFADLSGQEIVDKAFKATRSATSLTLKGSISDGKDTVRLDLALDHEGRCAGSIGMGGGNVDVIRTDDTAYTKFDEALLRSESEGEPKSETDSMVDMLADRWMKADADSDDAKEVTEFCDLDELLAGFEDSHTVARKGKATTLDGTPAFTLTEADGKDRYTLYVATEGKPYLLRIEKTTAKKPETLSFTDYDKPVPVTPPADKDIVDLDKL</sequence>
<evidence type="ECO:0000256" key="2">
    <source>
        <dbReference type="SAM" id="SignalP"/>
    </source>
</evidence>
<dbReference type="Proteomes" id="UP001601197">
    <property type="component" value="Unassembled WGS sequence"/>
</dbReference>
<evidence type="ECO:0000313" key="4">
    <source>
        <dbReference type="Proteomes" id="UP001601197"/>
    </source>
</evidence>
<protein>
    <recommendedName>
        <fullName evidence="5">Lipoprotein</fullName>
    </recommendedName>
</protein>
<accession>A0ABW6KU48</accession>
<name>A0ABW6KU48_9ACTN</name>
<feature type="chain" id="PRO_5047463499" description="Lipoprotein" evidence="2">
    <location>
        <begin position="20"/>
        <end position="261"/>
    </location>
</feature>
<dbReference type="SUPFAM" id="SSF89392">
    <property type="entry name" value="Prokaryotic lipoproteins and lipoprotein localization factors"/>
    <property type="match status" value="1"/>
</dbReference>
<evidence type="ECO:0008006" key="5">
    <source>
        <dbReference type="Google" id="ProtNLM"/>
    </source>
</evidence>
<dbReference type="Gene3D" id="2.50.20.20">
    <property type="match status" value="1"/>
</dbReference>